<gene>
    <name evidence="3" type="primary">yigZ</name>
    <name evidence="3" type="ORF">NCTC10166_00108</name>
</gene>
<dbReference type="SUPFAM" id="SSF54211">
    <property type="entry name" value="Ribosomal protein S5 domain 2-like"/>
    <property type="match status" value="1"/>
</dbReference>
<dbReference type="EMBL" id="LR214951">
    <property type="protein sequence ID" value="VEU59153.1"/>
    <property type="molecule type" value="Genomic_DNA"/>
</dbReference>
<dbReference type="InterPro" id="IPR001498">
    <property type="entry name" value="Impact_N"/>
</dbReference>
<proteinExistence type="inferred from homology"/>
<dbReference type="InterPro" id="IPR020568">
    <property type="entry name" value="Ribosomal_Su5_D2-typ_SF"/>
</dbReference>
<dbReference type="Proteomes" id="UP000289440">
    <property type="component" value="Chromosome"/>
</dbReference>
<protein>
    <submittedName>
        <fullName evidence="3">Proline dipeptidase pepQ</fullName>
    </submittedName>
</protein>
<name>A0A449A4Q8_9BACT</name>
<keyword evidence="4" id="KW-1185">Reference proteome</keyword>
<evidence type="ECO:0000313" key="3">
    <source>
        <dbReference type="EMBL" id="VEU59153.1"/>
    </source>
</evidence>
<organism evidence="3 4">
    <name type="scientific">Mesomycoplasma neurolyticum</name>
    <dbReference type="NCBI Taxonomy" id="2120"/>
    <lineage>
        <taxon>Bacteria</taxon>
        <taxon>Bacillati</taxon>
        <taxon>Mycoplasmatota</taxon>
        <taxon>Mycoplasmoidales</taxon>
        <taxon>Metamycoplasmataceae</taxon>
        <taxon>Mesomycoplasma</taxon>
    </lineage>
</organism>
<evidence type="ECO:0000256" key="1">
    <source>
        <dbReference type="ARBA" id="ARBA00007665"/>
    </source>
</evidence>
<dbReference type="PANTHER" id="PTHR16301:SF20">
    <property type="entry name" value="IMPACT FAMILY MEMBER YIGZ"/>
    <property type="match status" value="1"/>
</dbReference>
<dbReference type="Pfam" id="PF01205">
    <property type="entry name" value="Impact_N"/>
    <property type="match status" value="1"/>
</dbReference>
<feature type="domain" description="Impact N-terminal" evidence="2">
    <location>
        <begin position="11"/>
        <end position="112"/>
    </location>
</feature>
<dbReference type="PANTHER" id="PTHR16301">
    <property type="entry name" value="IMPACT-RELATED"/>
    <property type="match status" value="1"/>
</dbReference>
<dbReference type="InterPro" id="IPR036956">
    <property type="entry name" value="Impact_N_sf"/>
</dbReference>
<dbReference type="GO" id="GO:0006446">
    <property type="term" value="P:regulation of translational initiation"/>
    <property type="evidence" value="ECO:0007669"/>
    <property type="project" value="TreeGrafter"/>
</dbReference>
<comment type="similarity">
    <text evidence="1">Belongs to the IMPACT family.</text>
</comment>
<dbReference type="OrthoDB" id="9813771at2"/>
<evidence type="ECO:0000313" key="4">
    <source>
        <dbReference type="Proteomes" id="UP000289440"/>
    </source>
</evidence>
<accession>A0A449A4Q8</accession>
<dbReference type="Gene3D" id="3.30.230.30">
    <property type="entry name" value="Impact, N-terminal domain"/>
    <property type="match status" value="1"/>
</dbReference>
<sequence>MKKTVVYEVNKSKFIPYFFNIETVEEINSIIQKIKKEHKKARHICYAYIINEQKMGFFDDGEPRGTAGKPLLCFLQLKKQMNSLIIVVRYFGGTKLGAGKLLRSYVKAASLII</sequence>
<dbReference type="InterPro" id="IPR023582">
    <property type="entry name" value="Impact"/>
</dbReference>
<dbReference type="KEGG" id="mnu:NCTC10166_00108"/>
<evidence type="ECO:0000259" key="2">
    <source>
        <dbReference type="Pfam" id="PF01205"/>
    </source>
</evidence>
<dbReference type="AlphaFoldDB" id="A0A449A4Q8"/>
<dbReference type="GO" id="GO:0005737">
    <property type="term" value="C:cytoplasm"/>
    <property type="evidence" value="ECO:0007669"/>
    <property type="project" value="TreeGrafter"/>
</dbReference>
<reference evidence="3 4" key="1">
    <citation type="submission" date="2019-01" db="EMBL/GenBank/DDBJ databases">
        <authorList>
            <consortium name="Pathogen Informatics"/>
        </authorList>
    </citation>
    <scope>NUCLEOTIDE SEQUENCE [LARGE SCALE GENOMIC DNA]</scope>
    <source>
        <strain evidence="3 4">NCTC10166</strain>
    </source>
</reference>